<feature type="compositionally biased region" description="Polar residues" evidence="1">
    <location>
        <begin position="803"/>
        <end position="819"/>
    </location>
</feature>
<evidence type="ECO:0000256" key="1">
    <source>
        <dbReference type="SAM" id="MobiDB-lite"/>
    </source>
</evidence>
<feature type="compositionally biased region" description="Polar residues" evidence="1">
    <location>
        <begin position="532"/>
        <end position="556"/>
    </location>
</feature>
<feature type="compositionally biased region" description="Polar residues" evidence="1">
    <location>
        <begin position="441"/>
        <end position="469"/>
    </location>
</feature>
<feature type="compositionally biased region" description="Polar residues" evidence="1">
    <location>
        <begin position="898"/>
        <end position="926"/>
    </location>
</feature>
<feature type="compositionally biased region" description="Basic and acidic residues" evidence="1">
    <location>
        <begin position="388"/>
        <end position="403"/>
    </location>
</feature>
<reference evidence="3" key="2">
    <citation type="submission" date="2017-11" db="EMBL/GenBank/DDBJ databases">
        <title>Candida auris genome assembly and annotation.</title>
        <authorList>
            <person name="Munoz J.F."/>
            <person name="Gade L.G."/>
            <person name="Chow N.A."/>
            <person name="Litvintseva A.P."/>
            <person name="Loparev V.N."/>
            <person name="Cuomo C.A."/>
        </authorList>
    </citation>
    <scope>NUCLEOTIDE SEQUENCE</scope>
    <source>
        <strain evidence="3">B8441</strain>
    </source>
</reference>
<feature type="compositionally biased region" description="Polar residues" evidence="1">
    <location>
        <begin position="1"/>
        <end position="27"/>
    </location>
</feature>
<feature type="compositionally biased region" description="Polar residues" evidence="1">
    <location>
        <begin position="220"/>
        <end position="230"/>
    </location>
</feature>
<feature type="region of interest" description="Disordered" evidence="1">
    <location>
        <begin position="596"/>
        <end position="752"/>
    </location>
</feature>
<feature type="compositionally biased region" description="Low complexity" evidence="1">
    <location>
        <begin position="955"/>
        <end position="971"/>
    </location>
</feature>
<feature type="region of interest" description="Disordered" evidence="1">
    <location>
        <begin position="875"/>
        <end position="971"/>
    </location>
</feature>
<organism evidence="3">
    <name type="scientific">Candidozyma auris</name>
    <name type="common">Yeast</name>
    <name type="synonym">Candida auris</name>
    <dbReference type="NCBI Taxonomy" id="498019"/>
    <lineage>
        <taxon>Eukaryota</taxon>
        <taxon>Fungi</taxon>
        <taxon>Dikarya</taxon>
        <taxon>Ascomycota</taxon>
        <taxon>Saccharomycotina</taxon>
        <taxon>Pichiomycetes</taxon>
        <taxon>Metschnikowiaceae</taxon>
        <taxon>Candidozyma</taxon>
    </lineage>
</organism>
<feature type="compositionally biased region" description="Pro residues" evidence="1">
    <location>
        <begin position="116"/>
        <end position="125"/>
    </location>
</feature>
<comment type="caution">
    <text evidence="3">The sequence shown here is derived from an EMBL/GenBank/DDBJ whole genome shotgun (WGS) entry which is preliminary data.</text>
</comment>
<feature type="region of interest" description="Disordered" evidence="1">
    <location>
        <begin position="1"/>
        <end position="171"/>
    </location>
</feature>
<dbReference type="VEuPathDB" id="FungiDB:B9J08_005066"/>
<dbReference type="VEuPathDB" id="FungiDB:CJI96_0003856"/>
<feature type="compositionally biased region" description="Polar residues" evidence="1">
    <location>
        <begin position="507"/>
        <end position="523"/>
    </location>
</feature>
<feature type="region of interest" description="Disordered" evidence="1">
    <location>
        <begin position="1077"/>
        <end position="1108"/>
    </location>
</feature>
<dbReference type="OMA" id="YYKCNEM"/>
<dbReference type="VEuPathDB" id="FungiDB:CJJ07_000490"/>
<feature type="region of interest" description="Disordered" evidence="1">
    <location>
        <begin position="250"/>
        <end position="579"/>
    </location>
</feature>
<feature type="compositionally biased region" description="Basic and acidic residues" evidence="1">
    <location>
        <begin position="1078"/>
        <end position="1095"/>
    </location>
</feature>
<dbReference type="EMBL" id="PEKT02000010">
    <property type="protein sequence ID" value="PIS48376.1"/>
    <property type="molecule type" value="Genomic_DNA"/>
</dbReference>
<name>A0A2H0ZCN2_CANAR</name>
<reference evidence="2" key="4">
    <citation type="submission" date="2024-03" db="EMBL/GenBank/DDBJ databases">
        <title>Improved genome assembly of Candida auris strain B8441 and annotation of B11205.</title>
        <authorList>
            <person name="Cauldron N.C."/>
            <person name="Shea T."/>
            <person name="Cuomo C.A."/>
        </authorList>
    </citation>
    <scope>NUCLEOTIDE SEQUENCE</scope>
    <source>
        <strain evidence="2">B8441</strain>
    </source>
</reference>
<evidence type="ECO:0000313" key="2">
    <source>
        <dbReference type="EMBL" id="KAK8439468.1"/>
    </source>
</evidence>
<feature type="compositionally biased region" description="Basic and acidic residues" evidence="1">
    <location>
        <begin position="695"/>
        <end position="704"/>
    </location>
</feature>
<dbReference type="VEuPathDB" id="FungiDB:QG37_01228"/>
<accession>A0A2H0ZCN2</accession>
<feature type="compositionally biased region" description="Basic and acidic residues" evidence="1">
    <location>
        <begin position="719"/>
        <end position="730"/>
    </location>
</feature>
<feature type="compositionally biased region" description="Polar residues" evidence="1">
    <location>
        <begin position="191"/>
        <end position="212"/>
    </location>
</feature>
<feature type="compositionally biased region" description="Low complexity" evidence="1">
    <location>
        <begin position="408"/>
        <end position="426"/>
    </location>
</feature>
<feature type="compositionally biased region" description="Basic and acidic residues" evidence="1">
    <location>
        <begin position="293"/>
        <end position="311"/>
    </location>
</feature>
<feature type="region of interest" description="Disordered" evidence="1">
    <location>
        <begin position="191"/>
        <end position="230"/>
    </location>
</feature>
<feature type="compositionally biased region" description="Polar residues" evidence="1">
    <location>
        <begin position="654"/>
        <end position="664"/>
    </location>
</feature>
<feature type="region of interest" description="Disordered" evidence="1">
    <location>
        <begin position="767"/>
        <end position="845"/>
    </location>
</feature>
<sequence>MHRSGSFTSQSGTRASPHNVRQSTTDDLLSVDNRLQRKTKTTDPHAPFCFPNGEVFRPRNVPSRRHRPPKIPVDTQSYQGQLPLPHGSPQGPSRGHPTNNYGHQTPHQTAFVPGLSPIPGPPGPAPRSQVPRSSSLASNSSAKSATSTATATNAPYMTRSHSFNNLKARSRSDLAHVLRNTRGDTNINIANFSAPPSVSPSPQIASRPQFTVSGPAMPPQNRSYSLTNNKYQEKSTNIVKSESSLYALSSATPTSRLNVSDAKSSDSKNSSLSSYNLNRSSSNTPQTSVTTSENHESKLDSELSHESRDSETPFPTCSSLESIREGAAKASDYIADSCPNPHGEVAKSLRKSDLDSDSESERSPSSSSFTSAEYGDAHEEGSEPSASKVHEQQRWSSVHEETHSGNGSSPMDSSENSSTSSSEHFSPQTTPDHHNIEIDDTASSTHSGANDRTVFTTPTNDNTDTSAATSISNSEEEKNNLKEIFLTGPTTAMKPYKSMLLDESADENNSTVEAQGDNSQGEATSADLKHQPSVSTSLQDSAITLSQNANTSSETLATKPRPRPVNTDTSKSVNLDEELFTPCSEYSFAAGEDKLICKPNSEDGDGNGPIVEEDQSPKQRTSNIKREKTDASISHILDAYSETPAQEPERDGDPTSTAHGSQSHEPQESAVIESPKSTEVSPGVIESPEAGQSSIEKDKVESLKESAPVQSAPNTGDIETVKTELERFESAEPEPQAVVNKEEKAEKDNELTGKIIEQQALKPIELSLSDTLAEREQEFANEAEEASGKTTQETTKEPLLPSESGNESESPAWEQSNNEMSKKPPPTSLNSSPVKNLVGKEHENNNASLIRNRLSMLNVVNVDFDKSLPTTPDKMNFTVAVPDTPTSKKSISPDRKQPQLQRTNSMTKSFSMNNFKKVFSRSTKNSGDSKKEVFGSILRLKPSGPTNTDDRQNMSTFTHSNSSSASISTSSSKKSKRKFFKTIKILPGSKQEEVTSPVYSVRAKVPSPVIENFQEDTQTPNLYSLPAFEAEEGGFDDVLLKFDEVEKELENEQLANKPKANAFFLKDDELTRAQIADQQRKDNLNSDESLPEKLAESSSEDTEESPEPLIAECSKSEQDLPWSPGYDDYAAGSLSVDVVDEGPKRVRSIKLDKSQLQDMLDDKAHSNHFIKHVKQMRDMESVEIVVEAFNPHEKREDSSPPLAKVMNSILKDGSVPNESSSKAVKFSSKVSISETYPSYVYRRYNKSVTQYYLTETREVNKIKNELNAYKCYEMLVHEKSQNNTQFFY</sequence>
<proteinExistence type="predicted"/>
<feature type="compositionally biased region" description="Basic and acidic residues" evidence="1">
    <location>
        <begin position="740"/>
        <end position="751"/>
    </location>
</feature>
<dbReference type="VEuPathDB" id="FungiDB:CJI97_005151"/>
<reference evidence="2 4" key="3">
    <citation type="journal article" date="2018" name="Nat. Commun.">
        <title>Genomic insights into multidrug-resistance, mating and virulence in Candida auris and related emerging species.</title>
        <authorList>
            <person name="Munoz J.F."/>
            <person name="Gade L."/>
            <person name="Chow N.A."/>
            <person name="Loparev V.N."/>
            <person name="Juieng P."/>
            <person name="Berkow E.L."/>
            <person name="Farrer R.A."/>
            <person name="Litvintseva A.P."/>
            <person name="Cuomo C.A."/>
        </authorList>
    </citation>
    <scope>GENOME REANNOTATION</scope>
    <source>
        <strain evidence="2 4">B8441</strain>
    </source>
</reference>
<dbReference type="STRING" id="498019.A0A2H0ZCN2"/>
<feature type="compositionally biased region" description="Polar residues" evidence="1">
    <location>
        <begin position="96"/>
        <end position="108"/>
    </location>
</feature>
<protein>
    <submittedName>
        <fullName evidence="3">Uncharacterized protein</fullName>
    </submittedName>
</protein>
<dbReference type="VEuPathDB" id="FungiDB:CJJ09_004287"/>
<gene>
    <name evidence="3" type="ORF">B9J08_005066</name>
    <name evidence="2" type="ORF">B9J08_03949</name>
</gene>
<feature type="compositionally biased region" description="Low complexity" evidence="1">
    <location>
        <begin position="133"/>
        <end position="154"/>
    </location>
</feature>
<keyword evidence="4" id="KW-1185">Reference proteome</keyword>
<feature type="compositionally biased region" description="Low complexity" evidence="1">
    <location>
        <begin position="258"/>
        <end position="283"/>
    </location>
</feature>
<dbReference type="EMBL" id="PEKT03000004">
    <property type="protein sequence ID" value="KAK8439468.1"/>
    <property type="molecule type" value="Genomic_DNA"/>
</dbReference>
<evidence type="ECO:0000313" key="4">
    <source>
        <dbReference type="Proteomes" id="UP000230249"/>
    </source>
</evidence>
<reference evidence="3 4" key="1">
    <citation type="journal article" date="2017" name="Clin. Infect. Dis.">
        <title>Simultaneous emergence of multidrug-resistant Candida auris on 3 continents confirmed by whole-genome sequencing and epidemiological analyses.</title>
        <authorList>
            <person name="Lockhart S.R."/>
            <person name="Etienne K.A."/>
            <person name="Vallabhaneni S."/>
            <person name="Farooqi J."/>
            <person name="Chowdhary A."/>
            <person name="Govender N.P."/>
            <person name="Colombo A.L."/>
            <person name="Calvo B."/>
            <person name="Cuomo C.A."/>
            <person name="Desjardins C.A."/>
            <person name="Berkow E.L."/>
            <person name="Castanheira M."/>
            <person name="Magobo R.E."/>
            <person name="Jabeen K."/>
            <person name="Asghar R.J."/>
            <person name="Meis J.F."/>
            <person name="Jackson B."/>
            <person name="Chiller T."/>
            <person name="Litvintseva A.P."/>
        </authorList>
    </citation>
    <scope>NUCLEOTIDE SEQUENCE [LARGE SCALE GENOMIC DNA]</scope>
    <source>
        <strain evidence="3 4">B8441</strain>
    </source>
</reference>
<evidence type="ECO:0000313" key="3">
    <source>
        <dbReference type="EMBL" id="PIS48376.1"/>
    </source>
</evidence>
<feature type="compositionally biased region" description="Basic and acidic residues" evidence="1">
    <location>
        <begin position="344"/>
        <end position="362"/>
    </location>
</feature>
<dbReference type="Proteomes" id="UP000230249">
    <property type="component" value="Unassembled WGS sequence"/>
</dbReference>